<dbReference type="OrthoDB" id="8635520at2"/>
<evidence type="ECO:0000313" key="8">
    <source>
        <dbReference type="Proteomes" id="UP000257479"/>
    </source>
</evidence>
<dbReference type="PROSITE" id="PS50995">
    <property type="entry name" value="HTH_MARR_2"/>
    <property type="match status" value="1"/>
</dbReference>
<dbReference type="RefSeq" id="WP_045245970.1">
    <property type="nucleotide sequence ID" value="NZ_JYIY01000043.1"/>
</dbReference>
<dbReference type="GO" id="GO:0003677">
    <property type="term" value="F:DNA binding"/>
    <property type="evidence" value="ECO:0007669"/>
    <property type="project" value="UniProtKB-KW"/>
</dbReference>
<evidence type="ECO:0000256" key="3">
    <source>
        <dbReference type="ARBA" id="ARBA00023163"/>
    </source>
</evidence>
<dbReference type="Pfam" id="PF01047">
    <property type="entry name" value="MarR"/>
    <property type="match status" value="1"/>
</dbReference>
<evidence type="ECO:0000256" key="1">
    <source>
        <dbReference type="ARBA" id="ARBA00023015"/>
    </source>
</evidence>
<comment type="caution">
    <text evidence="6">The sequence shown here is derived from an EMBL/GenBank/DDBJ whole genome shotgun (WGS) entry which is preliminary data.</text>
</comment>
<sequence length="149" mass="16001">MTGGGVHPGDAERLSVVVGRINRRIRANADGLSYGLTSTLSSIVRLGETRASDLARIEVVTAPSMTRILADLEQRGLIARHDDPDDRRATVVIPTDLGVATLLRARAERASRVGEALSKLGERDRERLVDALDALERLAVRVDEAAAGL</sequence>
<gene>
    <name evidence="6" type="primary">slyA_1</name>
    <name evidence="5" type="ORF">DCP95_15830</name>
    <name evidence="6" type="ORF">RR49_00212</name>
</gene>
<dbReference type="InterPro" id="IPR036388">
    <property type="entry name" value="WH-like_DNA-bd_sf"/>
</dbReference>
<reference evidence="6 7" key="1">
    <citation type="submission" date="2015-02" db="EMBL/GenBank/DDBJ databases">
        <title>Draft genome sequences of ten Microbacterium spp. with emphasis on heavy metal contaminated environments.</title>
        <authorList>
            <person name="Corretto E."/>
        </authorList>
    </citation>
    <scope>NUCLEOTIDE SEQUENCE [LARGE SCALE GENOMIC DNA]</scope>
    <source>
        <strain evidence="6 7">DSM 18659</strain>
    </source>
</reference>
<dbReference type="InterPro" id="IPR023187">
    <property type="entry name" value="Tscrpt_reg_MarR-type_CS"/>
</dbReference>
<dbReference type="PANTHER" id="PTHR39515:SF2">
    <property type="entry name" value="HTH-TYPE TRANSCRIPTIONAL REGULATOR RV0880"/>
    <property type="match status" value="1"/>
</dbReference>
<keyword evidence="7" id="KW-1185">Reference proteome</keyword>
<evidence type="ECO:0000313" key="7">
    <source>
        <dbReference type="Proteomes" id="UP000033451"/>
    </source>
</evidence>
<dbReference type="PANTHER" id="PTHR39515">
    <property type="entry name" value="CONSERVED PROTEIN"/>
    <property type="match status" value="1"/>
</dbReference>
<dbReference type="STRING" id="400772.RR49_00212"/>
<dbReference type="InterPro" id="IPR052526">
    <property type="entry name" value="HTH-type_Bedaq_tolerance"/>
</dbReference>
<reference evidence="5 8" key="2">
    <citation type="journal article" date="2018" name="Nat. Biotechnol.">
        <title>A standardized bacterial taxonomy based on genome phylogeny substantially revises the tree of life.</title>
        <authorList>
            <person name="Parks D.H."/>
            <person name="Chuvochina M."/>
            <person name="Waite D.W."/>
            <person name="Rinke C."/>
            <person name="Skarshewski A."/>
            <person name="Chaumeil P.A."/>
            <person name="Hugenholtz P."/>
        </authorList>
    </citation>
    <scope>NUCLEOTIDE SEQUENCE [LARGE SCALE GENOMIC DNA]</scope>
    <source>
        <strain evidence="5">UBA9152</strain>
    </source>
</reference>
<evidence type="ECO:0000313" key="6">
    <source>
        <dbReference type="EMBL" id="KJL43253.1"/>
    </source>
</evidence>
<keyword evidence="2" id="KW-0238">DNA-binding</keyword>
<dbReference type="Proteomes" id="UP000033451">
    <property type="component" value="Unassembled WGS sequence"/>
</dbReference>
<dbReference type="Proteomes" id="UP000257479">
    <property type="component" value="Unassembled WGS sequence"/>
</dbReference>
<feature type="domain" description="HTH marR-type" evidence="4">
    <location>
        <begin position="1"/>
        <end position="137"/>
    </location>
</feature>
<evidence type="ECO:0000313" key="5">
    <source>
        <dbReference type="EMBL" id="HAN26016.1"/>
    </source>
</evidence>
<dbReference type="PROSITE" id="PS01117">
    <property type="entry name" value="HTH_MARR_1"/>
    <property type="match status" value="1"/>
</dbReference>
<dbReference type="PATRIC" id="fig|400772.4.peg.238"/>
<dbReference type="EMBL" id="DMNG01000276">
    <property type="protein sequence ID" value="HAN26016.1"/>
    <property type="molecule type" value="Genomic_DNA"/>
</dbReference>
<evidence type="ECO:0000259" key="4">
    <source>
        <dbReference type="PROSITE" id="PS50995"/>
    </source>
</evidence>
<organism evidence="6 7">
    <name type="scientific">Microbacterium ginsengisoli</name>
    <dbReference type="NCBI Taxonomy" id="400772"/>
    <lineage>
        <taxon>Bacteria</taxon>
        <taxon>Bacillati</taxon>
        <taxon>Actinomycetota</taxon>
        <taxon>Actinomycetes</taxon>
        <taxon>Micrococcales</taxon>
        <taxon>Microbacteriaceae</taxon>
        <taxon>Microbacterium</taxon>
    </lineage>
</organism>
<dbReference type="InterPro" id="IPR036390">
    <property type="entry name" value="WH_DNA-bd_sf"/>
</dbReference>
<dbReference type="SMART" id="SM00347">
    <property type="entry name" value="HTH_MARR"/>
    <property type="match status" value="1"/>
</dbReference>
<name>A0A0F0M3E7_9MICO</name>
<keyword evidence="3" id="KW-0804">Transcription</keyword>
<evidence type="ECO:0000256" key="2">
    <source>
        <dbReference type="ARBA" id="ARBA00023125"/>
    </source>
</evidence>
<dbReference type="EMBL" id="JYIY01000043">
    <property type="protein sequence ID" value="KJL43253.1"/>
    <property type="molecule type" value="Genomic_DNA"/>
</dbReference>
<dbReference type="GO" id="GO:0003700">
    <property type="term" value="F:DNA-binding transcription factor activity"/>
    <property type="evidence" value="ECO:0007669"/>
    <property type="project" value="InterPro"/>
</dbReference>
<proteinExistence type="predicted"/>
<dbReference type="SUPFAM" id="SSF46785">
    <property type="entry name" value="Winged helix' DNA-binding domain"/>
    <property type="match status" value="1"/>
</dbReference>
<dbReference type="InterPro" id="IPR000835">
    <property type="entry name" value="HTH_MarR-typ"/>
</dbReference>
<dbReference type="Gene3D" id="1.10.10.10">
    <property type="entry name" value="Winged helix-like DNA-binding domain superfamily/Winged helix DNA-binding domain"/>
    <property type="match status" value="1"/>
</dbReference>
<keyword evidence="1" id="KW-0805">Transcription regulation</keyword>
<dbReference type="AlphaFoldDB" id="A0A0F0M3E7"/>
<accession>A0A0F0M3E7</accession>
<protein>
    <submittedName>
        <fullName evidence="5">MarR family transcriptional regulator</fullName>
    </submittedName>
    <submittedName>
        <fullName evidence="6">Transcriptional regulator SlyA</fullName>
    </submittedName>
</protein>